<evidence type="ECO:0000313" key="3">
    <source>
        <dbReference type="EMBL" id="ETO21468.1"/>
    </source>
</evidence>
<evidence type="ECO:0000256" key="2">
    <source>
        <dbReference type="SAM" id="SignalP"/>
    </source>
</evidence>
<feature type="chain" id="PRO_5004975541" evidence="2">
    <location>
        <begin position="20"/>
        <end position="129"/>
    </location>
</feature>
<dbReference type="Proteomes" id="UP000023152">
    <property type="component" value="Unassembled WGS sequence"/>
</dbReference>
<keyword evidence="4" id="KW-1185">Reference proteome</keyword>
<feature type="transmembrane region" description="Helical" evidence="1">
    <location>
        <begin position="29"/>
        <end position="52"/>
    </location>
</feature>
<dbReference type="EMBL" id="ASPP01011594">
    <property type="protein sequence ID" value="ETO21468.1"/>
    <property type="molecule type" value="Genomic_DNA"/>
</dbReference>
<keyword evidence="2" id="KW-0732">Signal</keyword>
<keyword evidence="1" id="KW-0472">Membrane</keyword>
<feature type="signal peptide" evidence="2">
    <location>
        <begin position="1"/>
        <end position="19"/>
    </location>
</feature>
<keyword evidence="1" id="KW-1133">Transmembrane helix</keyword>
<keyword evidence="1" id="KW-0812">Transmembrane</keyword>
<organism evidence="3 4">
    <name type="scientific">Reticulomyxa filosa</name>
    <dbReference type="NCBI Taxonomy" id="46433"/>
    <lineage>
        <taxon>Eukaryota</taxon>
        <taxon>Sar</taxon>
        <taxon>Rhizaria</taxon>
        <taxon>Retaria</taxon>
        <taxon>Foraminifera</taxon>
        <taxon>Monothalamids</taxon>
        <taxon>Reticulomyxidae</taxon>
        <taxon>Reticulomyxa</taxon>
    </lineage>
</organism>
<protein>
    <submittedName>
        <fullName evidence="3">Uncharacterized protein</fullName>
    </submittedName>
</protein>
<comment type="caution">
    <text evidence="3">The sequence shown here is derived from an EMBL/GenBank/DDBJ whole genome shotgun (WGS) entry which is preliminary data.</text>
</comment>
<gene>
    <name evidence="3" type="ORF">RFI_15737</name>
</gene>
<name>X6N6C5_RETFI</name>
<dbReference type="AlphaFoldDB" id="X6N6C5"/>
<reference evidence="3 4" key="1">
    <citation type="journal article" date="2013" name="Curr. Biol.">
        <title>The Genome of the Foraminiferan Reticulomyxa filosa.</title>
        <authorList>
            <person name="Glockner G."/>
            <person name="Hulsmann N."/>
            <person name="Schleicher M."/>
            <person name="Noegel A.A."/>
            <person name="Eichinger L."/>
            <person name="Gallinger C."/>
            <person name="Pawlowski J."/>
            <person name="Sierra R."/>
            <person name="Euteneuer U."/>
            <person name="Pillet L."/>
            <person name="Moustafa A."/>
            <person name="Platzer M."/>
            <person name="Groth M."/>
            <person name="Szafranski K."/>
            <person name="Schliwa M."/>
        </authorList>
    </citation>
    <scope>NUCLEOTIDE SEQUENCE [LARGE SCALE GENOMIC DNA]</scope>
</reference>
<accession>X6N6C5</accession>
<proteinExistence type="predicted"/>
<evidence type="ECO:0000313" key="4">
    <source>
        <dbReference type="Proteomes" id="UP000023152"/>
    </source>
</evidence>
<sequence>MYLCFVYLFSAILWTGLAGGDSRLAVYDFPMFIVFVIVYVLLQLAFLGGALISRQIERTKLTKTDEELHEVIRHKTFFGLCCVRQGQKSPISVLWNREALLESESADDEKTLVGKGILVNETISRFGFF</sequence>
<evidence type="ECO:0000256" key="1">
    <source>
        <dbReference type="SAM" id="Phobius"/>
    </source>
</evidence>